<organism evidence="4 5">
    <name type="scientific">Cytobacillus praedii</name>
    <dbReference type="NCBI Taxonomy" id="1742358"/>
    <lineage>
        <taxon>Bacteria</taxon>
        <taxon>Bacillati</taxon>
        <taxon>Bacillota</taxon>
        <taxon>Bacilli</taxon>
        <taxon>Bacillales</taxon>
        <taxon>Bacillaceae</taxon>
        <taxon>Cytobacillus</taxon>
    </lineage>
</organism>
<dbReference type="PANTHER" id="PTHR43353">
    <property type="entry name" value="SUCCINATE-SEMIALDEHYDE DEHYDROGENASE, MITOCHONDRIAL"/>
    <property type="match status" value="1"/>
</dbReference>
<feature type="domain" description="Aldehyde dehydrogenase" evidence="3">
    <location>
        <begin position="8"/>
        <end position="470"/>
    </location>
</feature>
<dbReference type="Gene3D" id="3.40.605.10">
    <property type="entry name" value="Aldehyde Dehydrogenase, Chain A, domain 1"/>
    <property type="match status" value="1"/>
</dbReference>
<dbReference type="PANTHER" id="PTHR43353:SF5">
    <property type="entry name" value="SUCCINATE-SEMIALDEHYDE DEHYDROGENASE, MITOCHONDRIAL"/>
    <property type="match status" value="1"/>
</dbReference>
<sequence>MLYIDGKWTESESKKSFTVFNPADGQKINKVADGNRNDTKKAIEAAATSFPKWSRLTAYERSSFLYKAYEIMMNHKEELAQLMTIEQGKPLKFSRNEVQYAADFLLWYAEEAKRIYGEVIPSSRRDQRFISIRKPIGVVGAITPWNYPVSMITRKIAPALAAGCTIVLKPAEETPLCAMEVFKVFDDAGIPNGAVNLISTTNAEIVGDELINNPAVKKITFTGSTEIGKLIAEKAARNVKRVSMELGGHAPFIVYGDADPVHAAKGAALVKFLNTGQACISPNRIFVHRSIAEKFTSTLIDRVRNLRAGNGLEEGISIGPLVNEAAIEKVDGQVKNAVEGGATLELGGYRLKENGLDKGVFYAPTILSGVHKDMRIFREETFGPVAPICIFDNNEEVIEMANDTHYGLAAYVYTKDISKAMRAFEELNFGIIGINDINPTSASAPFGGMNESGLGREGGREGIAEYLETKLGGFSI</sequence>
<comment type="similarity">
    <text evidence="1">Belongs to the aldehyde dehydrogenase family.</text>
</comment>
<dbReference type="SUPFAM" id="SSF53720">
    <property type="entry name" value="ALDH-like"/>
    <property type="match status" value="1"/>
</dbReference>
<dbReference type="EMBL" id="SJTH01000008">
    <property type="protein sequence ID" value="TCJ04602.1"/>
    <property type="molecule type" value="Genomic_DNA"/>
</dbReference>
<dbReference type="FunFam" id="3.40.309.10:FF:000004">
    <property type="entry name" value="Succinate-semialdehyde dehydrogenase I"/>
    <property type="match status" value="1"/>
</dbReference>
<evidence type="ECO:0000256" key="2">
    <source>
        <dbReference type="ARBA" id="ARBA00023002"/>
    </source>
</evidence>
<proteinExistence type="inferred from homology"/>
<keyword evidence="5" id="KW-1185">Reference proteome</keyword>
<dbReference type="CDD" id="cd07103">
    <property type="entry name" value="ALDH_F5_SSADH_GabD"/>
    <property type="match status" value="1"/>
</dbReference>
<keyword evidence="2" id="KW-0560">Oxidoreductase</keyword>
<dbReference type="InterPro" id="IPR016162">
    <property type="entry name" value="Ald_DH_N"/>
</dbReference>
<dbReference type="InterPro" id="IPR050740">
    <property type="entry name" value="Aldehyde_DH_Superfamily"/>
</dbReference>
<gene>
    <name evidence="4" type="ORF">E0Y62_09160</name>
</gene>
<dbReference type="Gene3D" id="3.40.309.10">
    <property type="entry name" value="Aldehyde Dehydrogenase, Chain A, domain 2"/>
    <property type="match status" value="1"/>
</dbReference>
<protein>
    <submittedName>
        <fullName evidence="4">NAD-dependent succinate-semialdehyde dehydrogenase</fullName>
    </submittedName>
</protein>
<dbReference type="AlphaFoldDB" id="A0A4R1AW60"/>
<dbReference type="RefSeq" id="WP_131236704.1">
    <property type="nucleotide sequence ID" value="NZ_SJTH01000008.1"/>
</dbReference>
<dbReference type="STRING" id="1742358.GCA_001439605_03805"/>
<dbReference type="InterPro" id="IPR016163">
    <property type="entry name" value="Ald_DH_C"/>
</dbReference>
<dbReference type="GO" id="GO:0009450">
    <property type="term" value="P:gamma-aminobutyric acid catabolic process"/>
    <property type="evidence" value="ECO:0007669"/>
    <property type="project" value="TreeGrafter"/>
</dbReference>
<accession>A0A4R1AW60</accession>
<reference evidence="4 5" key="1">
    <citation type="submission" date="2019-03" db="EMBL/GenBank/DDBJ databases">
        <authorList>
            <person name="Jensen L."/>
            <person name="Storgaard J."/>
            <person name="Sulaj E."/>
            <person name="Schramm A."/>
            <person name="Marshall I.P.G."/>
        </authorList>
    </citation>
    <scope>NUCLEOTIDE SEQUENCE [LARGE SCALE GENOMIC DNA]</scope>
    <source>
        <strain evidence="4 5">2017H2G3</strain>
    </source>
</reference>
<dbReference type="InterPro" id="IPR015590">
    <property type="entry name" value="Aldehyde_DH_dom"/>
</dbReference>
<dbReference type="OrthoDB" id="9762913at2"/>
<evidence type="ECO:0000313" key="5">
    <source>
        <dbReference type="Proteomes" id="UP000293846"/>
    </source>
</evidence>
<evidence type="ECO:0000259" key="3">
    <source>
        <dbReference type="Pfam" id="PF00171"/>
    </source>
</evidence>
<dbReference type="FunFam" id="3.40.605.10:FF:000005">
    <property type="entry name" value="Succinate-semialdehyde dehydrogenase I"/>
    <property type="match status" value="1"/>
</dbReference>
<comment type="caution">
    <text evidence="4">The sequence shown here is derived from an EMBL/GenBank/DDBJ whole genome shotgun (WGS) entry which is preliminary data.</text>
</comment>
<dbReference type="Proteomes" id="UP000293846">
    <property type="component" value="Unassembled WGS sequence"/>
</dbReference>
<dbReference type="InterPro" id="IPR016161">
    <property type="entry name" value="Ald_DH/histidinol_DH"/>
</dbReference>
<evidence type="ECO:0000313" key="4">
    <source>
        <dbReference type="EMBL" id="TCJ04602.1"/>
    </source>
</evidence>
<dbReference type="GO" id="GO:0004777">
    <property type="term" value="F:succinate-semialdehyde dehydrogenase (NAD+) activity"/>
    <property type="evidence" value="ECO:0007669"/>
    <property type="project" value="TreeGrafter"/>
</dbReference>
<dbReference type="Pfam" id="PF00171">
    <property type="entry name" value="Aldedh"/>
    <property type="match status" value="1"/>
</dbReference>
<evidence type="ECO:0000256" key="1">
    <source>
        <dbReference type="ARBA" id="ARBA00009986"/>
    </source>
</evidence>
<name>A0A4R1AW60_9BACI</name>